<protein>
    <recommendedName>
        <fullName evidence="4">UBA domain-containing protein</fullName>
    </recommendedName>
</protein>
<name>A0ABQ8UZW3_9AGAR</name>
<feature type="region of interest" description="Disordered" evidence="1">
    <location>
        <begin position="1"/>
        <end position="26"/>
    </location>
</feature>
<evidence type="ECO:0000313" key="3">
    <source>
        <dbReference type="Proteomes" id="UP001150217"/>
    </source>
</evidence>
<organism evidence="2 3">
    <name type="scientific">Lentinula lateritia</name>
    <dbReference type="NCBI Taxonomy" id="40482"/>
    <lineage>
        <taxon>Eukaryota</taxon>
        <taxon>Fungi</taxon>
        <taxon>Dikarya</taxon>
        <taxon>Basidiomycota</taxon>
        <taxon>Agaricomycotina</taxon>
        <taxon>Agaricomycetes</taxon>
        <taxon>Agaricomycetidae</taxon>
        <taxon>Agaricales</taxon>
        <taxon>Marasmiineae</taxon>
        <taxon>Omphalotaceae</taxon>
        <taxon>Lentinula</taxon>
    </lineage>
</organism>
<evidence type="ECO:0000313" key="2">
    <source>
        <dbReference type="EMBL" id="KAJ4465604.1"/>
    </source>
</evidence>
<evidence type="ECO:0000256" key="1">
    <source>
        <dbReference type="SAM" id="MobiDB-lite"/>
    </source>
</evidence>
<dbReference type="EMBL" id="JANVFT010000124">
    <property type="protein sequence ID" value="KAJ4465604.1"/>
    <property type="molecule type" value="Genomic_DNA"/>
</dbReference>
<proteinExistence type="predicted"/>
<keyword evidence="3" id="KW-1185">Reference proteome</keyword>
<sequence length="293" mass="32706">MSSNKQSASGERSPRSMDTSQSEQFEHSTTISGVFFAGSRNFEITGGSFNHAARDMHQTVNNDNSKQSDFNNDHRDAATYNGAAMHNDRKGSTTNVAMATTFATTTSSQRQIPRNFQGQQMSVLRKNYAALESHPGYNIEQTLGNLNGNDREFAAAEYAENTRVQAQQKLYFERQKHDGFEVCVITERTLSRVNNKQMTMKGPGDRSTADVNMETADSEVEDSGKAELRQCVQTLLANAKQKDLPGLANALIDAGWDRETLMDAHWDDIKGSYPEWQPATFVKLRTICVKWIA</sequence>
<dbReference type="Proteomes" id="UP001150217">
    <property type="component" value="Unassembled WGS sequence"/>
</dbReference>
<accession>A0ABQ8UZW3</accession>
<reference evidence="2" key="1">
    <citation type="submission" date="2022-08" db="EMBL/GenBank/DDBJ databases">
        <title>A Global Phylogenomic Analysis of the Shiitake Genus Lentinula.</title>
        <authorList>
            <consortium name="DOE Joint Genome Institute"/>
            <person name="Sierra-Patev S."/>
            <person name="Min B."/>
            <person name="Naranjo-Ortiz M."/>
            <person name="Looney B."/>
            <person name="Konkel Z."/>
            <person name="Slot J.C."/>
            <person name="Sakamoto Y."/>
            <person name="Steenwyk J.L."/>
            <person name="Rokas A."/>
            <person name="Carro J."/>
            <person name="Camarero S."/>
            <person name="Ferreira P."/>
            <person name="Molpeceres G."/>
            <person name="Ruiz-Duenas F.J."/>
            <person name="Serrano A."/>
            <person name="Henrissat B."/>
            <person name="Drula E."/>
            <person name="Hughes K.W."/>
            <person name="Mata J.L."/>
            <person name="Ishikawa N.K."/>
            <person name="Vargas-Isla R."/>
            <person name="Ushijima S."/>
            <person name="Smith C.A."/>
            <person name="Ahrendt S."/>
            <person name="Andreopoulos W."/>
            <person name="He G."/>
            <person name="Labutti K."/>
            <person name="Lipzen A."/>
            <person name="Ng V."/>
            <person name="Riley R."/>
            <person name="Sandor L."/>
            <person name="Barry K."/>
            <person name="Martinez A.T."/>
            <person name="Xiao Y."/>
            <person name="Gibbons J.G."/>
            <person name="Terashima K."/>
            <person name="Grigoriev I.V."/>
            <person name="Hibbett D.S."/>
        </authorList>
    </citation>
    <scope>NUCLEOTIDE SEQUENCE</scope>
    <source>
        <strain evidence="2">RHP3577 ss4</strain>
    </source>
</reference>
<comment type="caution">
    <text evidence="2">The sequence shown here is derived from an EMBL/GenBank/DDBJ whole genome shotgun (WGS) entry which is preliminary data.</text>
</comment>
<gene>
    <name evidence="2" type="ORF">C8R41DRAFT_96324</name>
</gene>
<evidence type="ECO:0008006" key="4">
    <source>
        <dbReference type="Google" id="ProtNLM"/>
    </source>
</evidence>